<evidence type="ECO:0000256" key="1">
    <source>
        <dbReference type="SAM" id="MobiDB-lite"/>
    </source>
</evidence>
<accession>A0A7W4V159</accession>
<dbReference type="PANTHER" id="PTHR22642">
    <property type="entry name" value="IMIDAZOLONEPROPIONASE"/>
    <property type="match status" value="1"/>
</dbReference>
<feature type="domain" description="Amidohydrolase 3" evidence="2">
    <location>
        <begin position="50"/>
        <end position="548"/>
    </location>
</feature>
<proteinExistence type="predicted"/>
<feature type="region of interest" description="Disordered" evidence="1">
    <location>
        <begin position="159"/>
        <end position="182"/>
    </location>
</feature>
<keyword evidence="4" id="KW-1185">Reference proteome</keyword>
<dbReference type="InterPro" id="IPR011059">
    <property type="entry name" value="Metal-dep_hydrolase_composite"/>
</dbReference>
<dbReference type="GO" id="GO:0016810">
    <property type="term" value="F:hydrolase activity, acting on carbon-nitrogen (but not peptide) bonds"/>
    <property type="evidence" value="ECO:0007669"/>
    <property type="project" value="InterPro"/>
</dbReference>
<protein>
    <recommendedName>
        <fullName evidence="2">Amidohydrolase 3 domain-containing protein</fullName>
    </recommendedName>
</protein>
<dbReference type="Proteomes" id="UP000538196">
    <property type="component" value="Unassembled WGS sequence"/>
</dbReference>
<evidence type="ECO:0000313" key="3">
    <source>
        <dbReference type="EMBL" id="MBB2969438.1"/>
    </source>
</evidence>
<comment type="caution">
    <text evidence="3">The sequence shown here is derived from an EMBL/GenBank/DDBJ whole genome shotgun (WGS) entry which is preliminary data.</text>
</comment>
<dbReference type="CDD" id="cd01300">
    <property type="entry name" value="YtcJ_like"/>
    <property type="match status" value="1"/>
</dbReference>
<dbReference type="Gene3D" id="3.20.20.140">
    <property type="entry name" value="Metal-dependent hydrolases"/>
    <property type="match status" value="1"/>
</dbReference>
<dbReference type="InterPro" id="IPR033932">
    <property type="entry name" value="YtcJ-like"/>
</dbReference>
<dbReference type="EMBL" id="JACHVP010000007">
    <property type="protein sequence ID" value="MBB2969438.1"/>
    <property type="molecule type" value="Genomic_DNA"/>
</dbReference>
<reference evidence="3 4" key="1">
    <citation type="submission" date="2020-08" db="EMBL/GenBank/DDBJ databases">
        <title>Sequencing the genomes of 1000 actinobacteria strains.</title>
        <authorList>
            <person name="Klenk H.-P."/>
        </authorList>
    </citation>
    <scope>NUCLEOTIDE SEQUENCE [LARGE SCALE GENOMIC DNA]</scope>
    <source>
        <strain evidence="3 4">DSM 20146</strain>
    </source>
</reference>
<dbReference type="SUPFAM" id="SSF51556">
    <property type="entry name" value="Metallo-dependent hydrolases"/>
    <property type="match status" value="1"/>
</dbReference>
<dbReference type="Pfam" id="PF07969">
    <property type="entry name" value="Amidohydro_3"/>
    <property type="match status" value="1"/>
</dbReference>
<evidence type="ECO:0000313" key="4">
    <source>
        <dbReference type="Proteomes" id="UP000538196"/>
    </source>
</evidence>
<dbReference type="Gene3D" id="3.10.310.70">
    <property type="match status" value="1"/>
</dbReference>
<evidence type="ECO:0000259" key="2">
    <source>
        <dbReference type="Pfam" id="PF07969"/>
    </source>
</evidence>
<gene>
    <name evidence="3" type="ORF">FHX33_004222</name>
</gene>
<dbReference type="Gene3D" id="2.30.40.10">
    <property type="entry name" value="Urease, subunit C, domain 1"/>
    <property type="match status" value="1"/>
</dbReference>
<organism evidence="3 4">
    <name type="scientific">Leifsonia aquatica</name>
    <name type="common">Corynebacterium aquaticum</name>
    <dbReference type="NCBI Taxonomy" id="144185"/>
    <lineage>
        <taxon>Bacteria</taxon>
        <taxon>Bacillati</taxon>
        <taxon>Actinomycetota</taxon>
        <taxon>Actinomycetes</taxon>
        <taxon>Micrococcales</taxon>
        <taxon>Microbacteriaceae</taxon>
        <taxon>Leifsonia</taxon>
    </lineage>
</organism>
<dbReference type="AlphaFoldDB" id="A0A7W4V159"/>
<name>A0A7W4V159_LEIAQ</name>
<dbReference type="PANTHER" id="PTHR22642:SF2">
    <property type="entry name" value="PROTEIN LONG AFTER FAR-RED 3"/>
    <property type="match status" value="1"/>
</dbReference>
<dbReference type="InterPro" id="IPR013108">
    <property type="entry name" value="Amidohydro_3"/>
</dbReference>
<dbReference type="RefSeq" id="WP_155829030.1">
    <property type="nucleotide sequence ID" value="NZ_JACHVP010000007.1"/>
</dbReference>
<dbReference type="SUPFAM" id="SSF51338">
    <property type="entry name" value="Composite domain of metallo-dependent hydrolases"/>
    <property type="match status" value="1"/>
</dbReference>
<feature type="compositionally biased region" description="Basic and acidic residues" evidence="1">
    <location>
        <begin position="159"/>
        <end position="176"/>
    </location>
</feature>
<dbReference type="InterPro" id="IPR032466">
    <property type="entry name" value="Metal_Hydrolase"/>
</dbReference>
<sequence length="555" mass="60380">MAVELDLAFVDGMVFDGLSDAPQRLDVGVAGGRIAALGADVAAGITERTRVVDLTGRLLLPGLIDSHVHPVEAGVERLNCDLSSGWNREDYLRIIREYADANPEREWIVGGGWQQAAFEGGAPLAADLDAICPDRPMVISNRDHHSAWVNSEALRRAGIDRDTPDPVDGRIERDADGTPTGTLHEGARMLALRLAPHATAEEQYAGLLEAQRHLHSFGITGWQDALIGDYGNHSAAIVDAYQRAMDEDVLRARVNGAIWWERERGEEQIARIEALRERFQDERFRITTVKVMQDGIVENRTAAMIEPYLHRCGPGEVHDDGISFVDPDLLAGYVSRLDALGFQVHFHAIGDRGVRESLDAVEAARAANGDSGVTHHIAHLQVVHPDDRARFASLGVAANIQPLWACYDPQMVELNVPLLGAERTTTQYPFASLLAGGAHLCAGSDWPVTSPDPWLGIHVAVNRRMPAWHPDHNAEAFLPSEALRLADALRAYTHGAARINGRDDLTGSIAVGNWADLAVVDRDPFAHPADTIADTRTIETFVAGESVYTAVPAAI</sequence>